<dbReference type="Gene3D" id="1.10.443.10">
    <property type="entry name" value="Intergrase catalytic core"/>
    <property type="match status" value="1"/>
</dbReference>
<dbReference type="SUPFAM" id="SSF56349">
    <property type="entry name" value="DNA breaking-rejoining enzymes"/>
    <property type="match status" value="1"/>
</dbReference>
<dbReference type="PROSITE" id="PS51898">
    <property type="entry name" value="TYR_RECOMBINASE"/>
    <property type="match status" value="1"/>
</dbReference>
<feature type="compositionally biased region" description="Basic and acidic residues" evidence="2">
    <location>
        <begin position="173"/>
        <end position="189"/>
    </location>
</feature>
<dbReference type="InterPro" id="IPR011010">
    <property type="entry name" value="DNA_brk_join_enz"/>
</dbReference>
<evidence type="ECO:0000256" key="1">
    <source>
        <dbReference type="ARBA" id="ARBA00023172"/>
    </source>
</evidence>
<feature type="region of interest" description="Disordered" evidence="2">
    <location>
        <begin position="114"/>
        <end position="210"/>
    </location>
</feature>
<evidence type="ECO:0000259" key="3">
    <source>
        <dbReference type="PROSITE" id="PS51898"/>
    </source>
</evidence>
<sequence length="210" mass="23259">MVFEVKKTLKKFFRGLEKDDLVNWFTLGNVETKVSPQDLITEEEFRKMLDACLNSRDRAFLSLLYETGARIGEIASMRIKDVLFDEYGAVIWLPKSKNPEKEAQSCLLHEVPERVALRSPSQGESGSPSVGKTHREEPIRSDAVQGLPDTAQEGCEEGRDQEEDLSAPLQAHPGDEDPHRDHGISRSEVHGLGSGKQDGRSLSSSHGSGC</sequence>
<dbReference type="GO" id="GO:0015074">
    <property type="term" value="P:DNA integration"/>
    <property type="evidence" value="ECO:0007669"/>
    <property type="project" value="InterPro"/>
</dbReference>
<accession>A0A832RSI3</accession>
<evidence type="ECO:0000313" key="5">
    <source>
        <dbReference type="Proteomes" id="UP000600363"/>
    </source>
</evidence>
<gene>
    <name evidence="4" type="ORF">HA299_01850</name>
</gene>
<dbReference type="GO" id="GO:0003677">
    <property type="term" value="F:DNA binding"/>
    <property type="evidence" value="ECO:0007669"/>
    <property type="project" value="InterPro"/>
</dbReference>
<protein>
    <submittedName>
        <fullName evidence="4">Tyrosine-type recombinase/integrase</fullName>
    </submittedName>
</protein>
<dbReference type="Pfam" id="PF00589">
    <property type="entry name" value="Phage_integrase"/>
    <property type="match status" value="1"/>
</dbReference>
<dbReference type="InterPro" id="IPR013762">
    <property type="entry name" value="Integrase-like_cat_sf"/>
</dbReference>
<feature type="compositionally biased region" description="Polar residues" evidence="2">
    <location>
        <begin position="119"/>
        <end position="130"/>
    </location>
</feature>
<keyword evidence="1" id="KW-0233">DNA recombination</keyword>
<name>A0A832RSI3_9EURY</name>
<organism evidence="4 5">
    <name type="scientific">Methermicoccus shengliensis</name>
    <dbReference type="NCBI Taxonomy" id="660064"/>
    <lineage>
        <taxon>Archaea</taxon>
        <taxon>Methanobacteriati</taxon>
        <taxon>Methanobacteriota</taxon>
        <taxon>Stenosarchaea group</taxon>
        <taxon>Methanomicrobia</taxon>
        <taxon>Methanosarcinales</taxon>
        <taxon>Methermicoccaceae</taxon>
        <taxon>Methermicoccus</taxon>
    </lineage>
</organism>
<feature type="compositionally biased region" description="Polar residues" evidence="2">
    <location>
        <begin position="200"/>
        <end position="210"/>
    </location>
</feature>
<feature type="domain" description="Tyr recombinase" evidence="3">
    <location>
        <begin position="35"/>
        <end position="210"/>
    </location>
</feature>
<dbReference type="EMBL" id="DUIH01000009">
    <property type="protein sequence ID" value="HIH69355.1"/>
    <property type="molecule type" value="Genomic_DNA"/>
</dbReference>
<evidence type="ECO:0000313" key="4">
    <source>
        <dbReference type="EMBL" id="HIH69355.1"/>
    </source>
</evidence>
<dbReference type="Proteomes" id="UP000600363">
    <property type="component" value="Unassembled WGS sequence"/>
</dbReference>
<reference evidence="4" key="1">
    <citation type="journal article" date="2020" name="bioRxiv">
        <title>A rank-normalized archaeal taxonomy based on genome phylogeny resolves widespread incomplete and uneven classifications.</title>
        <authorList>
            <person name="Rinke C."/>
            <person name="Chuvochina M."/>
            <person name="Mussig A.J."/>
            <person name="Chaumeil P.-A."/>
            <person name="Waite D.W."/>
            <person name="Whitman W.B."/>
            <person name="Parks D.H."/>
            <person name="Hugenholtz P."/>
        </authorList>
    </citation>
    <scope>NUCLEOTIDE SEQUENCE</scope>
    <source>
        <strain evidence="4">UBA12518</strain>
    </source>
</reference>
<dbReference type="GO" id="GO:0006310">
    <property type="term" value="P:DNA recombination"/>
    <property type="evidence" value="ECO:0007669"/>
    <property type="project" value="UniProtKB-KW"/>
</dbReference>
<comment type="caution">
    <text evidence="4">The sequence shown here is derived from an EMBL/GenBank/DDBJ whole genome shotgun (WGS) entry which is preliminary data.</text>
</comment>
<proteinExistence type="predicted"/>
<dbReference type="AlphaFoldDB" id="A0A832RSI3"/>
<dbReference type="InterPro" id="IPR002104">
    <property type="entry name" value="Integrase_catalytic"/>
</dbReference>
<evidence type="ECO:0000256" key="2">
    <source>
        <dbReference type="SAM" id="MobiDB-lite"/>
    </source>
</evidence>